<evidence type="ECO:0000256" key="1">
    <source>
        <dbReference type="ARBA" id="ARBA00022679"/>
    </source>
</evidence>
<feature type="domain" description="Glycosyl transferase family 1" evidence="2">
    <location>
        <begin position="209"/>
        <end position="361"/>
    </location>
</feature>
<organism evidence="4 5">
    <name type="scientific">Campylobacter concisus</name>
    <dbReference type="NCBI Taxonomy" id="199"/>
    <lineage>
        <taxon>Bacteria</taxon>
        <taxon>Pseudomonadati</taxon>
        <taxon>Campylobacterota</taxon>
        <taxon>Epsilonproteobacteria</taxon>
        <taxon>Campylobacterales</taxon>
        <taxon>Campylobacteraceae</taxon>
        <taxon>Campylobacter</taxon>
    </lineage>
</organism>
<comment type="caution">
    <text evidence="4">The sequence shown here is derived from an EMBL/GenBank/DDBJ whole genome shotgun (WGS) entry which is preliminary data.</text>
</comment>
<evidence type="ECO:0000259" key="3">
    <source>
        <dbReference type="Pfam" id="PF13439"/>
    </source>
</evidence>
<dbReference type="AlphaFoldDB" id="A0A1Y5NJX8"/>
<dbReference type="Gene3D" id="3.40.50.2000">
    <property type="entry name" value="Glycogen Phosphorylase B"/>
    <property type="match status" value="2"/>
</dbReference>
<sequence length="393" mass="45559">MKILIIHNKYQSNNIGGEDIVYKNELNALRKKLGDENVFCYEVSNDNINKFKLLFEIWFSKKYYKEIREIIKENGIEIVHVHNFFPLLTPAVFKAAKDSKTKVIHTLHNYRLWCISGILYRDGFGICEICAHKTFSLSGILNRCYRKSLLQSLVAQLAFWFYKLTGVFKNIDYFFVLTNFQKDKVKSLGVSESKIILKPNSLQMRFDIETQKHNYVYVGRLEESKGILGLLEIWDQLDEKYILTIVGGGDIEAQLRQRYTKSNIIFKGKCSREETITIISHSKYLLQPSLLYETFGLTIIEAMSVGVPVIGYDIGTRGDFIKDGVNGFLSGPDELKNVIERSYDFENYDKLSKAAKESAKQYKNEYVIENQIEIYKNILENKFENINHNGSLE</sequence>
<dbReference type="Pfam" id="PF13439">
    <property type="entry name" value="Glyco_transf_4"/>
    <property type="match status" value="1"/>
</dbReference>
<dbReference type="PANTHER" id="PTHR46401">
    <property type="entry name" value="GLYCOSYLTRANSFERASE WBBK-RELATED"/>
    <property type="match status" value="1"/>
</dbReference>
<dbReference type="CDD" id="cd03801">
    <property type="entry name" value="GT4_PimA-like"/>
    <property type="match status" value="1"/>
</dbReference>
<dbReference type="GO" id="GO:0016757">
    <property type="term" value="F:glycosyltransferase activity"/>
    <property type="evidence" value="ECO:0007669"/>
    <property type="project" value="InterPro"/>
</dbReference>
<evidence type="ECO:0000313" key="5">
    <source>
        <dbReference type="Proteomes" id="UP000195893"/>
    </source>
</evidence>
<protein>
    <submittedName>
        <fullName evidence="4">Glycosyl transferase family 1</fullName>
    </submittedName>
</protein>
<dbReference type="Proteomes" id="UP000195893">
    <property type="component" value="Unassembled WGS sequence"/>
</dbReference>
<evidence type="ECO:0000313" key="4">
    <source>
        <dbReference type="EMBL" id="OUT18162.1"/>
    </source>
</evidence>
<dbReference type="InterPro" id="IPR028098">
    <property type="entry name" value="Glyco_trans_4-like_N"/>
</dbReference>
<feature type="domain" description="Glycosyltransferase subfamily 4-like N-terminal" evidence="3">
    <location>
        <begin position="55"/>
        <end position="200"/>
    </location>
</feature>
<reference evidence="4 5" key="1">
    <citation type="submission" date="2017-04" db="EMBL/GenBank/DDBJ databases">
        <title>Complete genome of Campylobacter concisus ATCC 33237T and draft genomes for an additional eight well characterized C. concisus strains.</title>
        <authorList>
            <person name="Cornelius A.J."/>
            <person name="Miller W.G."/>
            <person name="Lastovica A.J."/>
            <person name="On S.L."/>
            <person name="French N.P."/>
            <person name="Vandenberg O."/>
            <person name="Biggs P.J."/>
        </authorList>
    </citation>
    <scope>NUCLEOTIDE SEQUENCE [LARGE SCALE GENOMIC DNA]</scope>
    <source>
        <strain evidence="4 5">Lasto127.99</strain>
    </source>
</reference>
<dbReference type="Pfam" id="PF00534">
    <property type="entry name" value="Glycos_transf_1"/>
    <property type="match status" value="1"/>
</dbReference>
<accession>A0A1Y5NJX8</accession>
<dbReference type="EMBL" id="NDYQ01000004">
    <property type="protein sequence ID" value="OUT18162.1"/>
    <property type="molecule type" value="Genomic_DNA"/>
</dbReference>
<dbReference type="PANTHER" id="PTHR46401:SF2">
    <property type="entry name" value="GLYCOSYLTRANSFERASE WBBK-RELATED"/>
    <property type="match status" value="1"/>
</dbReference>
<gene>
    <name evidence="4" type="ORF">B9N60_03440</name>
</gene>
<dbReference type="RefSeq" id="WP_087581294.1">
    <property type="nucleotide sequence ID" value="NZ_NDYQ01000004.1"/>
</dbReference>
<dbReference type="GO" id="GO:0009103">
    <property type="term" value="P:lipopolysaccharide biosynthetic process"/>
    <property type="evidence" value="ECO:0007669"/>
    <property type="project" value="TreeGrafter"/>
</dbReference>
<keyword evidence="1 4" id="KW-0808">Transferase</keyword>
<evidence type="ECO:0000259" key="2">
    <source>
        <dbReference type="Pfam" id="PF00534"/>
    </source>
</evidence>
<proteinExistence type="predicted"/>
<name>A0A1Y5NJX8_9BACT</name>
<dbReference type="InterPro" id="IPR001296">
    <property type="entry name" value="Glyco_trans_1"/>
</dbReference>
<dbReference type="SUPFAM" id="SSF53756">
    <property type="entry name" value="UDP-Glycosyltransferase/glycogen phosphorylase"/>
    <property type="match status" value="1"/>
</dbReference>